<protein>
    <submittedName>
        <fullName evidence="8">Putative u4/u6 small nuclear ribonucleoprotein</fullName>
    </submittedName>
</protein>
<dbReference type="PANTHER" id="PTHR14212">
    <property type="entry name" value="U4/U6-ASSOCIATED RNA SPLICING FACTOR-RELATED"/>
    <property type="match status" value="1"/>
</dbReference>
<dbReference type="EMBL" id="GHKJ01000071">
    <property type="protein sequence ID" value="MOY45101.1"/>
    <property type="molecule type" value="Transcribed_RNA"/>
</dbReference>
<accession>A0A4P6DEN1</accession>
<reference evidence="8" key="1">
    <citation type="submission" date="2019-04" db="EMBL/GenBank/DDBJ databases">
        <title>Analysis of the testis transcriptome of the Chagas disease vector Rhodnius prolixus.</title>
        <authorList>
            <person name="Cesar J."/>
            <person name="Ribeiro J.M."/>
            <person name="Pereira M.H."/>
            <person name="Araujo R.N."/>
            <person name="Gontijo N.F."/>
            <person name="Pessoa G."/>
            <person name="Sant'Anna M.V."/>
            <person name="Sorgine M.H."/>
            <person name="Majerowicz D."/>
            <person name="Carvalho A.B."/>
            <person name="Braz G."/>
            <person name="Mesquita R."/>
            <person name="Lagerblad P.O."/>
            <person name="Koerich L.B."/>
        </authorList>
    </citation>
    <scope>NUCLEOTIDE SEQUENCE</scope>
</reference>
<keyword evidence="8" id="KW-0687">Ribonucleoprotein</keyword>
<keyword evidence="4" id="KW-0539">Nucleus</keyword>
<name>A0A4P6DEN1_RHOPR</name>
<evidence type="ECO:0000256" key="1">
    <source>
        <dbReference type="ARBA" id="ARBA00004123"/>
    </source>
</evidence>
<feature type="region of interest" description="Disordered" evidence="5">
    <location>
        <begin position="66"/>
        <end position="104"/>
    </location>
</feature>
<dbReference type="GO" id="GO:0000398">
    <property type="term" value="P:mRNA splicing, via spliceosome"/>
    <property type="evidence" value="ECO:0007669"/>
    <property type="project" value="InterPro"/>
</dbReference>
<dbReference type="PANTHER" id="PTHR14212:SF0">
    <property type="entry name" value="U4_U6 SMALL NUCLEAR RIBONUCLEOPROTEIN PRP3"/>
    <property type="match status" value="1"/>
</dbReference>
<sequence length="644" mass="72399">MSKKDGMDLRWKVDDLIEKFLGFSEPVLAATALNCISNGYDKKKTAEKLGSLLDQAKAERLAERVLTLGGDEPEKPAKKRHSTDIPDEQNHKKFKSEKDGKSDVLSASEIKDMMANAQKMIEERKRSLNAIKGSVPATTTHTPSTQSLKSTSKTLPPILSQTVSNLRQASDDKSRKIAMLQAQIKNKLSSGVLGGGGGNALLGVDGVPAGLGAMSGNVDKPTPLILDSEGRTVDSTGREVQLTHVVPTLKANIRAKKREEFKAQLQEKPADESSEATFFDPRISLKPNVRNKKSLKFHEPGKFQQMADRMRMKAQLQKLQGEISQIAKRTGITSATKLAQIAPKVEPGASEIPKIEWWDSVILMNNNYGEDDDEPPAIKEDSITHLIEHPIQMKAPTMPTKPVYMPVFLTVKERKKLRRQNRREAWKEEQEKIRLGLEPPPEPKLRISNLMRALGTEAVQDPTKMEAHVKAQMAKRLKAHEDANAARKLTASQRSEKRKRRLMEDTTFGVTVSLYRVKDLSNMTKKFKVEVNCKQLFMTGAVIMYKDCNVVIVEGGPKQTSTYQRLMLHRIKWEEDMVKDADGKESPNNCVLVWQGMKQQRNFGEMKFKICATEKLAREQLRKHGVEHYWDLAYSGTVLENEEK</sequence>
<evidence type="ECO:0000256" key="2">
    <source>
        <dbReference type="ARBA" id="ARBA00022664"/>
    </source>
</evidence>
<feature type="compositionally biased region" description="Basic and acidic residues" evidence="5">
    <location>
        <begin position="72"/>
        <end position="102"/>
    </location>
</feature>
<evidence type="ECO:0000256" key="5">
    <source>
        <dbReference type="SAM" id="MobiDB-lite"/>
    </source>
</evidence>
<evidence type="ECO:0000259" key="6">
    <source>
        <dbReference type="Pfam" id="PF06544"/>
    </source>
</evidence>
<evidence type="ECO:0000256" key="3">
    <source>
        <dbReference type="ARBA" id="ARBA00023187"/>
    </source>
</evidence>
<dbReference type="RefSeq" id="XP_073998771.1">
    <property type="nucleotide sequence ID" value="XM_074142670.1"/>
</dbReference>
<dbReference type="Pfam" id="PF06544">
    <property type="entry name" value="Prp3_C"/>
    <property type="match status" value="1"/>
</dbReference>
<evidence type="ECO:0000259" key="7">
    <source>
        <dbReference type="Pfam" id="PF08572"/>
    </source>
</evidence>
<keyword evidence="2" id="KW-0507">mRNA processing</keyword>
<evidence type="ECO:0000313" key="8">
    <source>
        <dbReference type="EMBL" id="MOY45101.1"/>
    </source>
</evidence>
<proteinExistence type="predicted"/>
<dbReference type="GO" id="GO:0046540">
    <property type="term" value="C:U4/U6 x U5 tri-snRNP complex"/>
    <property type="evidence" value="ECO:0007669"/>
    <property type="project" value="InterPro"/>
</dbReference>
<organism evidence="8">
    <name type="scientific">Rhodnius prolixus</name>
    <name type="common">Triatomid bug</name>
    <dbReference type="NCBI Taxonomy" id="13249"/>
    <lineage>
        <taxon>Eukaryota</taxon>
        <taxon>Metazoa</taxon>
        <taxon>Ecdysozoa</taxon>
        <taxon>Arthropoda</taxon>
        <taxon>Hexapoda</taxon>
        <taxon>Insecta</taxon>
        <taxon>Pterygota</taxon>
        <taxon>Neoptera</taxon>
        <taxon>Paraneoptera</taxon>
        <taxon>Hemiptera</taxon>
        <taxon>Heteroptera</taxon>
        <taxon>Panheteroptera</taxon>
        <taxon>Cimicomorpha</taxon>
        <taxon>Reduviidae</taxon>
        <taxon>Triatominae</taxon>
        <taxon>Rhodnius</taxon>
    </lineage>
</organism>
<dbReference type="InterPro" id="IPR027104">
    <property type="entry name" value="Prp3"/>
</dbReference>
<dbReference type="Gene3D" id="1.20.1390.10">
    <property type="entry name" value="PWI domain"/>
    <property type="match status" value="1"/>
</dbReference>
<dbReference type="InterPro" id="IPR010541">
    <property type="entry name" value="Prp3_C"/>
</dbReference>
<dbReference type="AlphaFoldDB" id="A0A4P6DEN1"/>
<comment type="subcellular location">
    <subcellularLocation>
        <location evidence="1">Nucleus</location>
    </subcellularLocation>
</comment>
<dbReference type="VEuPathDB" id="VectorBase:RPRC010199"/>
<evidence type="ECO:0000256" key="4">
    <source>
        <dbReference type="ARBA" id="ARBA00023242"/>
    </source>
</evidence>
<dbReference type="GeneID" id="141461498"/>
<feature type="domain" description="Pre-mRNA-splicing factor 3" evidence="7">
    <location>
        <begin position="277"/>
        <end position="490"/>
    </location>
</feature>
<feature type="domain" description="Small nuclear ribonucleoprotein Prp3 C-terminal" evidence="6">
    <location>
        <begin position="514"/>
        <end position="633"/>
    </location>
</feature>
<dbReference type="Pfam" id="PF08572">
    <property type="entry name" value="PRP3"/>
    <property type="match status" value="1"/>
</dbReference>
<keyword evidence="3" id="KW-0508">mRNA splicing</keyword>
<dbReference type="CDD" id="cd24162">
    <property type="entry name" value="Prp3_C"/>
    <property type="match status" value="1"/>
</dbReference>
<dbReference type="InterPro" id="IPR013881">
    <property type="entry name" value="Pre-mRNA_splic_Prp3_dom"/>
</dbReference>